<reference evidence="2" key="1">
    <citation type="journal article" date="2022" name="Mol. Ecol. Resour.">
        <title>The genomes of chicory, endive, great burdock and yacon provide insights into Asteraceae palaeo-polyploidization history and plant inulin production.</title>
        <authorList>
            <person name="Fan W."/>
            <person name="Wang S."/>
            <person name="Wang H."/>
            <person name="Wang A."/>
            <person name="Jiang F."/>
            <person name="Liu H."/>
            <person name="Zhao H."/>
            <person name="Xu D."/>
            <person name="Zhang Y."/>
        </authorList>
    </citation>
    <scope>NUCLEOTIDE SEQUENCE [LARGE SCALE GENOMIC DNA]</scope>
    <source>
        <strain evidence="2">cv. Niubang</strain>
    </source>
</reference>
<organism evidence="1 2">
    <name type="scientific">Arctium lappa</name>
    <name type="common">Greater burdock</name>
    <name type="synonym">Lappa major</name>
    <dbReference type="NCBI Taxonomy" id="4217"/>
    <lineage>
        <taxon>Eukaryota</taxon>
        <taxon>Viridiplantae</taxon>
        <taxon>Streptophyta</taxon>
        <taxon>Embryophyta</taxon>
        <taxon>Tracheophyta</taxon>
        <taxon>Spermatophyta</taxon>
        <taxon>Magnoliopsida</taxon>
        <taxon>eudicotyledons</taxon>
        <taxon>Gunneridae</taxon>
        <taxon>Pentapetalae</taxon>
        <taxon>asterids</taxon>
        <taxon>campanulids</taxon>
        <taxon>Asterales</taxon>
        <taxon>Asteraceae</taxon>
        <taxon>Carduoideae</taxon>
        <taxon>Cardueae</taxon>
        <taxon>Arctiinae</taxon>
        <taxon>Arctium</taxon>
    </lineage>
</organism>
<reference evidence="1 2" key="2">
    <citation type="journal article" date="2022" name="Mol. Ecol. Resour.">
        <title>The genomes of chicory, endive, great burdock and yacon provide insights into Asteraceae paleo-polyploidization history and plant inulin production.</title>
        <authorList>
            <person name="Fan W."/>
            <person name="Wang S."/>
            <person name="Wang H."/>
            <person name="Wang A."/>
            <person name="Jiang F."/>
            <person name="Liu H."/>
            <person name="Zhao H."/>
            <person name="Xu D."/>
            <person name="Zhang Y."/>
        </authorList>
    </citation>
    <scope>NUCLEOTIDE SEQUENCE [LARGE SCALE GENOMIC DNA]</scope>
    <source>
        <strain evidence="2">cv. Niubang</strain>
    </source>
</reference>
<evidence type="ECO:0000313" key="2">
    <source>
        <dbReference type="Proteomes" id="UP001055879"/>
    </source>
</evidence>
<comment type="caution">
    <text evidence="1">The sequence shown here is derived from an EMBL/GenBank/DDBJ whole genome shotgun (WGS) entry which is preliminary data.</text>
</comment>
<name>A0ACB9B8W8_ARCLA</name>
<sequence>MMLAKKKEVGKALMVTYDESDEDISDELADKRPKLKVRWTKSSEDVEAQEDLKRKNTIKMQLPLCYDKLNDSYISDQPTFLFNDYFKRYSNEEMEAKHIEGKVYVPPLVLESKISQLRKILEKVRILVELEQTVFFTVLLNTDSKSEIKAEDKSEPHRVCENC</sequence>
<accession>A0ACB9B8W8</accession>
<gene>
    <name evidence="1" type="ORF">L6452_19519</name>
</gene>
<proteinExistence type="predicted"/>
<keyword evidence="2" id="KW-1185">Reference proteome</keyword>
<dbReference type="Proteomes" id="UP001055879">
    <property type="component" value="Linkage Group LG06"/>
</dbReference>
<protein>
    <submittedName>
        <fullName evidence="1">Uncharacterized protein</fullName>
    </submittedName>
</protein>
<dbReference type="EMBL" id="CM042052">
    <property type="protein sequence ID" value="KAI3718640.1"/>
    <property type="molecule type" value="Genomic_DNA"/>
</dbReference>
<evidence type="ECO:0000313" key="1">
    <source>
        <dbReference type="EMBL" id="KAI3718640.1"/>
    </source>
</evidence>